<dbReference type="AlphaFoldDB" id="A0A387HDL3"/>
<dbReference type="Pfam" id="PF01370">
    <property type="entry name" value="Epimerase"/>
    <property type="match status" value="2"/>
</dbReference>
<dbReference type="KEGG" id="shun:DWB77_04114"/>
<evidence type="ECO:0000313" key="4">
    <source>
        <dbReference type="Proteomes" id="UP000271554"/>
    </source>
</evidence>
<dbReference type="PANTHER" id="PTHR43000">
    <property type="entry name" value="DTDP-D-GLUCOSE 4,6-DEHYDRATASE-RELATED"/>
    <property type="match status" value="1"/>
</dbReference>
<dbReference type="SUPFAM" id="SSF51735">
    <property type="entry name" value="NAD(P)-binding Rossmann-fold domains"/>
    <property type="match status" value="1"/>
</dbReference>
<feature type="domain" description="NAD-dependent epimerase/dehydratase" evidence="2">
    <location>
        <begin position="12"/>
        <end position="94"/>
    </location>
</feature>
<evidence type="ECO:0000259" key="2">
    <source>
        <dbReference type="Pfam" id="PF01370"/>
    </source>
</evidence>
<dbReference type="Gene3D" id="3.40.50.720">
    <property type="entry name" value="NAD(P)-binding Rossmann-like Domain"/>
    <property type="match status" value="1"/>
</dbReference>
<dbReference type="Proteomes" id="UP000271554">
    <property type="component" value="Chromosome"/>
</dbReference>
<feature type="domain" description="NAD-dependent epimerase/dehydratase" evidence="2">
    <location>
        <begin position="105"/>
        <end position="184"/>
    </location>
</feature>
<dbReference type="EC" id="5.1.3.2" evidence="3"/>
<keyword evidence="4" id="KW-1185">Reference proteome</keyword>
<accession>A0A387HDL3</accession>
<dbReference type="GO" id="GO:0003978">
    <property type="term" value="F:UDP-glucose 4-epimerase activity"/>
    <property type="evidence" value="ECO:0007669"/>
    <property type="project" value="UniProtKB-EC"/>
</dbReference>
<dbReference type="InterPro" id="IPR036291">
    <property type="entry name" value="NAD(P)-bd_dom_sf"/>
</dbReference>
<evidence type="ECO:0000256" key="1">
    <source>
        <dbReference type="ARBA" id="ARBA00007637"/>
    </source>
</evidence>
<keyword evidence="3" id="KW-0413">Isomerase</keyword>
<sequence>MGVPMPAPATYLVTGGAGFIGSHLADALLGQGHTVIVLDDLSTGARANLAAAWSDPRLRFVRGSVLDERMVDELTARCDTVAHFAPVTGTVAAAALRHGRRLLIAAADACGEAAAGATVVRHGDTVGPRQSPVHATVLTRLVRRAVAGEPLAVHGDGDRSYRFLDVADAIEALLALLVHPGAAGGEFDIVGDQEIAVLALAERTVARSGSASPVRHFPYVVDRVPHRAFAQSAPRPLDATRLRELTGWRPLRGLDDLLDAAIARARGEAPVVLPGLRAPAASPAGQHLG</sequence>
<gene>
    <name evidence="3" type="ORF">DWB77_04114</name>
</gene>
<evidence type="ECO:0000313" key="3">
    <source>
        <dbReference type="EMBL" id="AYG81946.1"/>
    </source>
</evidence>
<organism evidence="3 4">
    <name type="scientific">Streptomyces hundungensis</name>
    <dbReference type="NCBI Taxonomy" id="1077946"/>
    <lineage>
        <taxon>Bacteria</taxon>
        <taxon>Bacillati</taxon>
        <taxon>Actinomycetota</taxon>
        <taxon>Actinomycetes</taxon>
        <taxon>Kitasatosporales</taxon>
        <taxon>Streptomycetaceae</taxon>
        <taxon>Streptomyces</taxon>
    </lineage>
</organism>
<proteinExistence type="inferred from homology"/>
<comment type="similarity">
    <text evidence="1">Belongs to the NAD(P)-dependent epimerase/dehydratase family.</text>
</comment>
<name>A0A387HDL3_9ACTN</name>
<dbReference type="OrthoDB" id="9801785at2"/>
<reference evidence="3 4" key="1">
    <citation type="submission" date="2018-10" db="EMBL/GenBank/DDBJ databases">
        <title>Relationship between Morphology and Antimicrobial Activity in Streptomyces.</title>
        <authorList>
            <person name="Kang H.J."/>
            <person name="Kim S.B."/>
        </authorList>
    </citation>
    <scope>NUCLEOTIDE SEQUENCE [LARGE SCALE GENOMIC DNA]</scope>
    <source>
        <strain evidence="3 4">BH38</strain>
    </source>
</reference>
<dbReference type="EMBL" id="CP032698">
    <property type="protein sequence ID" value="AYG81946.1"/>
    <property type="molecule type" value="Genomic_DNA"/>
</dbReference>
<protein>
    <submittedName>
        <fullName evidence="3">UDP-glucose 4-epimerase</fullName>
        <ecNumber evidence="3">5.1.3.2</ecNumber>
    </submittedName>
</protein>
<dbReference type="InterPro" id="IPR001509">
    <property type="entry name" value="Epimerase_deHydtase"/>
</dbReference>